<proteinExistence type="predicted"/>
<sequence>MSVKSLVLGPEPVLIAHTVSALDHLLSPTVRRFVINNAFITANFQLCIVKRYRINIIPEFASFSSEFYGLETMREGVLLTLWPTRDCRPRKALRAIRPQQAAVS</sequence>
<gene>
    <name evidence="1" type="primary">GLEAN_02772</name>
    <name evidence="1" type="ORF">TcasGA2_TC002772</name>
</gene>
<evidence type="ECO:0000313" key="2">
    <source>
        <dbReference type="Proteomes" id="UP000007266"/>
    </source>
</evidence>
<evidence type="ECO:0000313" key="1">
    <source>
        <dbReference type="EMBL" id="EEZ99974.1"/>
    </source>
</evidence>
<reference evidence="1 2" key="2">
    <citation type="journal article" date="2010" name="Nucleic Acids Res.">
        <title>BeetleBase in 2010: revisions to provide comprehensive genomic information for Tribolium castaneum.</title>
        <authorList>
            <person name="Kim H.S."/>
            <person name="Murphy T."/>
            <person name="Xia J."/>
            <person name="Caragea D."/>
            <person name="Park Y."/>
            <person name="Beeman R.W."/>
            <person name="Lorenzen M.D."/>
            <person name="Butcher S."/>
            <person name="Manak J.R."/>
            <person name="Brown S.J."/>
        </authorList>
    </citation>
    <scope>GENOME REANNOTATION</scope>
    <source>
        <strain evidence="1 2">Georgia GA2</strain>
    </source>
</reference>
<name>D6WDH4_TRICA</name>
<reference evidence="1 2" key="1">
    <citation type="journal article" date="2008" name="Nature">
        <title>The genome of the model beetle and pest Tribolium castaneum.</title>
        <authorList>
            <consortium name="Tribolium Genome Sequencing Consortium"/>
            <person name="Richards S."/>
            <person name="Gibbs R.A."/>
            <person name="Weinstock G.M."/>
            <person name="Brown S.J."/>
            <person name="Denell R."/>
            <person name="Beeman R.W."/>
            <person name="Gibbs R."/>
            <person name="Beeman R.W."/>
            <person name="Brown S.J."/>
            <person name="Bucher G."/>
            <person name="Friedrich M."/>
            <person name="Grimmelikhuijzen C.J."/>
            <person name="Klingler M."/>
            <person name="Lorenzen M."/>
            <person name="Richards S."/>
            <person name="Roth S."/>
            <person name="Schroder R."/>
            <person name="Tautz D."/>
            <person name="Zdobnov E.M."/>
            <person name="Muzny D."/>
            <person name="Gibbs R.A."/>
            <person name="Weinstock G.M."/>
            <person name="Attaway T."/>
            <person name="Bell S."/>
            <person name="Buhay C.J."/>
            <person name="Chandrabose M.N."/>
            <person name="Chavez D."/>
            <person name="Clerk-Blankenburg K.P."/>
            <person name="Cree A."/>
            <person name="Dao M."/>
            <person name="Davis C."/>
            <person name="Chacko J."/>
            <person name="Dinh H."/>
            <person name="Dugan-Rocha S."/>
            <person name="Fowler G."/>
            <person name="Garner T.T."/>
            <person name="Garnes J."/>
            <person name="Gnirke A."/>
            <person name="Hawes A."/>
            <person name="Hernandez J."/>
            <person name="Hines S."/>
            <person name="Holder M."/>
            <person name="Hume J."/>
            <person name="Jhangiani S.N."/>
            <person name="Joshi V."/>
            <person name="Khan Z.M."/>
            <person name="Jackson L."/>
            <person name="Kovar C."/>
            <person name="Kowis A."/>
            <person name="Lee S."/>
            <person name="Lewis L.R."/>
            <person name="Margolis J."/>
            <person name="Morgan M."/>
            <person name="Nazareth L.V."/>
            <person name="Nguyen N."/>
            <person name="Okwuonu G."/>
            <person name="Parker D."/>
            <person name="Richards S."/>
            <person name="Ruiz S.J."/>
            <person name="Santibanez J."/>
            <person name="Savard J."/>
            <person name="Scherer S.E."/>
            <person name="Schneider B."/>
            <person name="Sodergren E."/>
            <person name="Tautz D."/>
            <person name="Vattahil S."/>
            <person name="Villasana D."/>
            <person name="White C.S."/>
            <person name="Wright R."/>
            <person name="Park Y."/>
            <person name="Beeman R.W."/>
            <person name="Lord J."/>
            <person name="Oppert B."/>
            <person name="Lorenzen M."/>
            <person name="Brown S."/>
            <person name="Wang L."/>
            <person name="Savard J."/>
            <person name="Tautz D."/>
            <person name="Richards S."/>
            <person name="Weinstock G."/>
            <person name="Gibbs R.A."/>
            <person name="Liu Y."/>
            <person name="Worley K."/>
            <person name="Weinstock G."/>
            <person name="Elsik C.G."/>
            <person name="Reese J.T."/>
            <person name="Elhaik E."/>
            <person name="Landan G."/>
            <person name="Graur D."/>
            <person name="Arensburger P."/>
            <person name="Atkinson P."/>
            <person name="Beeman R.W."/>
            <person name="Beidler J."/>
            <person name="Brown S.J."/>
            <person name="Demuth J.P."/>
            <person name="Drury D.W."/>
            <person name="Du Y.Z."/>
            <person name="Fujiwara H."/>
            <person name="Lorenzen M."/>
            <person name="Maselli V."/>
            <person name="Osanai M."/>
            <person name="Park Y."/>
            <person name="Robertson H.M."/>
            <person name="Tu Z."/>
            <person name="Wang J.J."/>
            <person name="Wang S."/>
            <person name="Richards S."/>
            <person name="Song H."/>
            <person name="Zhang L."/>
            <person name="Sodergren E."/>
            <person name="Werner D."/>
            <person name="Stanke M."/>
            <person name="Morgenstern B."/>
            <person name="Solovyev V."/>
            <person name="Kosarev P."/>
            <person name="Brown G."/>
            <person name="Chen H.C."/>
            <person name="Ermolaeva O."/>
            <person name="Hlavina W."/>
            <person name="Kapustin Y."/>
            <person name="Kiryutin B."/>
            <person name="Kitts P."/>
            <person name="Maglott D."/>
            <person name="Pruitt K."/>
            <person name="Sapojnikov V."/>
            <person name="Souvorov A."/>
            <person name="Mackey A.J."/>
            <person name="Waterhouse R.M."/>
            <person name="Wyder S."/>
            <person name="Zdobnov E.M."/>
            <person name="Zdobnov E.M."/>
            <person name="Wyder S."/>
            <person name="Kriventseva E.V."/>
            <person name="Kadowaki T."/>
            <person name="Bork P."/>
            <person name="Aranda M."/>
            <person name="Bao R."/>
            <person name="Beermann A."/>
            <person name="Berns N."/>
            <person name="Bolognesi R."/>
            <person name="Bonneton F."/>
            <person name="Bopp D."/>
            <person name="Brown S.J."/>
            <person name="Bucher G."/>
            <person name="Butts T."/>
            <person name="Chaumot A."/>
            <person name="Denell R.E."/>
            <person name="Ferrier D.E."/>
            <person name="Friedrich M."/>
            <person name="Gordon C.M."/>
            <person name="Jindra M."/>
            <person name="Klingler M."/>
            <person name="Lan Q."/>
            <person name="Lattorff H.M."/>
            <person name="Laudet V."/>
            <person name="von Levetsow C."/>
            <person name="Liu Z."/>
            <person name="Lutz R."/>
            <person name="Lynch J.A."/>
            <person name="da Fonseca R.N."/>
            <person name="Posnien N."/>
            <person name="Reuter R."/>
            <person name="Roth S."/>
            <person name="Savard J."/>
            <person name="Schinko J.B."/>
            <person name="Schmitt C."/>
            <person name="Schoppmeier M."/>
            <person name="Schroder R."/>
            <person name="Shippy T.D."/>
            <person name="Simonnet F."/>
            <person name="Marques-Souza H."/>
            <person name="Tautz D."/>
            <person name="Tomoyasu Y."/>
            <person name="Trauner J."/>
            <person name="Van der Zee M."/>
            <person name="Vervoort M."/>
            <person name="Wittkopp N."/>
            <person name="Wimmer E.A."/>
            <person name="Yang X."/>
            <person name="Jones A.K."/>
            <person name="Sattelle D.B."/>
            <person name="Ebert P.R."/>
            <person name="Nelson D."/>
            <person name="Scott J.G."/>
            <person name="Beeman R.W."/>
            <person name="Muthukrishnan S."/>
            <person name="Kramer K.J."/>
            <person name="Arakane Y."/>
            <person name="Beeman R.W."/>
            <person name="Zhu Q."/>
            <person name="Hogenkamp D."/>
            <person name="Dixit R."/>
            <person name="Oppert B."/>
            <person name="Jiang H."/>
            <person name="Zou Z."/>
            <person name="Marshall J."/>
            <person name="Elpidina E."/>
            <person name="Vinokurov K."/>
            <person name="Oppert C."/>
            <person name="Zou Z."/>
            <person name="Evans J."/>
            <person name="Lu Z."/>
            <person name="Zhao P."/>
            <person name="Sumathipala N."/>
            <person name="Altincicek B."/>
            <person name="Vilcinskas A."/>
            <person name="Williams M."/>
            <person name="Hultmark D."/>
            <person name="Hetru C."/>
            <person name="Jiang H."/>
            <person name="Grimmelikhuijzen C.J."/>
            <person name="Hauser F."/>
            <person name="Cazzamali G."/>
            <person name="Williamson M."/>
            <person name="Park Y."/>
            <person name="Li B."/>
            <person name="Tanaka Y."/>
            <person name="Predel R."/>
            <person name="Neupert S."/>
            <person name="Schachtner J."/>
            <person name="Verleyen P."/>
            <person name="Raible F."/>
            <person name="Bork P."/>
            <person name="Friedrich M."/>
            <person name="Walden K.K."/>
            <person name="Robertson H.M."/>
            <person name="Angeli S."/>
            <person name="Foret S."/>
            <person name="Bucher G."/>
            <person name="Schuetz S."/>
            <person name="Maleszka R."/>
            <person name="Wimmer E.A."/>
            <person name="Beeman R.W."/>
            <person name="Lorenzen M."/>
            <person name="Tomoyasu Y."/>
            <person name="Miller S.C."/>
            <person name="Grossmann D."/>
            <person name="Bucher G."/>
        </authorList>
    </citation>
    <scope>NUCLEOTIDE SEQUENCE [LARGE SCALE GENOMIC DNA]</scope>
    <source>
        <strain evidence="1 2">Georgia GA2</strain>
    </source>
</reference>
<accession>D6WDH4</accession>
<dbReference type="AlphaFoldDB" id="D6WDH4"/>
<dbReference type="EMBL" id="KQ971322">
    <property type="protein sequence ID" value="EEZ99974.1"/>
    <property type="molecule type" value="Genomic_DNA"/>
</dbReference>
<organism evidence="1 2">
    <name type="scientific">Tribolium castaneum</name>
    <name type="common">Red flour beetle</name>
    <dbReference type="NCBI Taxonomy" id="7070"/>
    <lineage>
        <taxon>Eukaryota</taxon>
        <taxon>Metazoa</taxon>
        <taxon>Ecdysozoa</taxon>
        <taxon>Arthropoda</taxon>
        <taxon>Hexapoda</taxon>
        <taxon>Insecta</taxon>
        <taxon>Pterygota</taxon>
        <taxon>Neoptera</taxon>
        <taxon>Endopterygota</taxon>
        <taxon>Coleoptera</taxon>
        <taxon>Polyphaga</taxon>
        <taxon>Cucujiformia</taxon>
        <taxon>Tenebrionidae</taxon>
        <taxon>Tenebrionidae incertae sedis</taxon>
        <taxon>Tribolium</taxon>
    </lineage>
</organism>
<dbReference type="Proteomes" id="UP000007266">
    <property type="component" value="Linkage group 3"/>
</dbReference>
<keyword evidence="2" id="KW-1185">Reference proteome</keyword>
<dbReference type="HOGENOM" id="CLU_2253493_0_0_1"/>
<protein>
    <submittedName>
        <fullName evidence="1">Uncharacterized protein</fullName>
    </submittedName>
</protein>